<evidence type="ECO:0000256" key="3">
    <source>
        <dbReference type="ARBA" id="ARBA00022777"/>
    </source>
</evidence>
<dbReference type="GO" id="GO:0016773">
    <property type="term" value="F:phosphotransferase activity, alcohol group as acceptor"/>
    <property type="evidence" value="ECO:0007669"/>
    <property type="project" value="InterPro"/>
</dbReference>
<protein>
    <submittedName>
        <fullName evidence="7">Gluconate kinase, FGGY family</fullName>
    </submittedName>
</protein>
<proteinExistence type="inferred from homology"/>
<dbReference type="Pfam" id="PF02782">
    <property type="entry name" value="FGGY_C"/>
    <property type="match status" value="1"/>
</dbReference>
<evidence type="ECO:0000259" key="5">
    <source>
        <dbReference type="Pfam" id="PF00370"/>
    </source>
</evidence>
<organism evidence="7 8">
    <name type="scientific">Parafilimonas terrae</name>
    <dbReference type="NCBI Taxonomy" id="1465490"/>
    <lineage>
        <taxon>Bacteria</taxon>
        <taxon>Pseudomonadati</taxon>
        <taxon>Bacteroidota</taxon>
        <taxon>Chitinophagia</taxon>
        <taxon>Chitinophagales</taxon>
        <taxon>Chitinophagaceae</taxon>
        <taxon>Parafilimonas</taxon>
    </lineage>
</organism>
<dbReference type="PANTHER" id="PTHR43095:SF2">
    <property type="entry name" value="GLUCONOKINASE"/>
    <property type="match status" value="1"/>
</dbReference>
<reference evidence="7 8" key="1">
    <citation type="submission" date="2016-10" db="EMBL/GenBank/DDBJ databases">
        <authorList>
            <person name="de Groot N.N."/>
        </authorList>
    </citation>
    <scope>NUCLEOTIDE SEQUENCE [LARGE SCALE GENOMIC DNA]</scope>
    <source>
        <strain evidence="7 8">DSM 28286</strain>
    </source>
</reference>
<dbReference type="RefSeq" id="WP_090654892.1">
    <property type="nucleotide sequence ID" value="NZ_FOXQ01000001.1"/>
</dbReference>
<dbReference type="GO" id="GO:0016301">
    <property type="term" value="F:kinase activity"/>
    <property type="evidence" value="ECO:0007669"/>
    <property type="project" value="UniProtKB-KW"/>
</dbReference>
<dbReference type="SUPFAM" id="SSF53067">
    <property type="entry name" value="Actin-like ATPase domain"/>
    <property type="match status" value="2"/>
</dbReference>
<dbReference type="InterPro" id="IPR018483">
    <property type="entry name" value="Carb_kinase_FGGY_CS"/>
</dbReference>
<feature type="domain" description="Carbohydrate kinase FGGY N-terminal" evidence="5">
    <location>
        <begin position="3"/>
        <end position="244"/>
    </location>
</feature>
<dbReference type="InterPro" id="IPR050406">
    <property type="entry name" value="FGGY_Carb_Kinase"/>
</dbReference>
<evidence type="ECO:0000259" key="6">
    <source>
        <dbReference type="Pfam" id="PF02782"/>
    </source>
</evidence>
<gene>
    <name evidence="7" type="ORF">SAMN05444277_101897</name>
</gene>
<accession>A0A1I5SR37</accession>
<name>A0A1I5SR37_9BACT</name>
<evidence type="ECO:0000256" key="4">
    <source>
        <dbReference type="RuleBase" id="RU003733"/>
    </source>
</evidence>
<dbReference type="PROSITE" id="PS00445">
    <property type="entry name" value="FGGY_KINASES_2"/>
    <property type="match status" value="1"/>
</dbReference>
<keyword evidence="3 4" id="KW-0418">Kinase</keyword>
<dbReference type="STRING" id="1465490.SAMN05444277_101897"/>
<evidence type="ECO:0000256" key="1">
    <source>
        <dbReference type="ARBA" id="ARBA00009156"/>
    </source>
</evidence>
<dbReference type="GO" id="GO:0005975">
    <property type="term" value="P:carbohydrate metabolic process"/>
    <property type="evidence" value="ECO:0007669"/>
    <property type="project" value="InterPro"/>
</dbReference>
<comment type="similarity">
    <text evidence="1 4">Belongs to the FGGY kinase family.</text>
</comment>
<dbReference type="InterPro" id="IPR018484">
    <property type="entry name" value="FGGY_N"/>
</dbReference>
<dbReference type="AlphaFoldDB" id="A0A1I5SR37"/>
<dbReference type="InterPro" id="IPR000577">
    <property type="entry name" value="Carb_kinase_FGGY"/>
</dbReference>
<evidence type="ECO:0000313" key="8">
    <source>
        <dbReference type="Proteomes" id="UP000199031"/>
    </source>
</evidence>
<dbReference type="EMBL" id="FOXQ01000001">
    <property type="protein sequence ID" value="SFP73091.1"/>
    <property type="molecule type" value="Genomic_DNA"/>
</dbReference>
<dbReference type="Pfam" id="PF00370">
    <property type="entry name" value="FGGY_N"/>
    <property type="match status" value="1"/>
</dbReference>
<dbReference type="InterPro" id="IPR043129">
    <property type="entry name" value="ATPase_NBD"/>
</dbReference>
<dbReference type="OrthoDB" id="9805576at2"/>
<dbReference type="Gene3D" id="3.30.420.40">
    <property type="match status" value="2"/>
</dbReference>
<dbReference type="CDD" id="cd07770">
    <property type="entry name" value="ASKHA_NBD_FGGY_GntK"/>
    <property type="match status" value="1"/>
</dbReference>
<evidence type="ECO:0000313" key="7">
    <source>
        <dbReference type="EMBL" id="SFP73091.1"/>
    </source>
</evidence>
<dbReference type="InterPro" id="IPR018485">
    <property type="entry name" value="FGGY_C"/>
</dbReference>
<feature type="domain" description="Carbohydrate kinase FGGY C-terminal" evidence="6">
    <location>
        <begin position="253"/>
        <end position="440"/>
    </location>
</feature>
<keyword evidence="8" id="KW-1185">Reference proteome</keyword>
<dbReference type="PANTHER" id="PTHR43095">
    <property type="entry name" value="SUGAR KINASE"/>
    <property type="match status" value="1"/>
</dbReference>
<evidence type="ECO:0000256" key="2">
    <source>
        <dbReference type="ARBA" id="ARBA00022679"/>
    </source>
</evidence>
<sequence>MNIIAIDIGTSNCKAVITGTDLKALKTFEYATTPITPRQGWNEQNAVTIFNAVVKLLQQSIRFCGEENIACVSFSAAMHSFLAVDKNGVPLINMITWADLRSAKYAQALEKKNLAKKLYKATGVPIHAMSPLCKLMWLKAEQKAIFRRAHKFISIKEYIFFKLFGKYIIDHSIAAATGLMDAKNICWYGEALRLADITKEQLSELKPVEHYETALLSPIKKKLKLKKEIPFVLGASDGALANLGCGIVNANNAAVTVGTSGAVRITSNKFLIDKKQRLFCYYIGDGAYITGGALNNGGIVLQWLVEKILKQPFRDEKQLDVLFKSAAAVKPGSNGLIFLPYILGERAPVWDENAKGCFIGLTETHTEAHIIRAALEGVCFAVVDVLLALEETSGNIKNIYLSGGILKSEVWVQLLADISGKKIMLNEAADASALGAAFIGRKALGNVKSLAAAKMFLQNVKTVKPSAANHRIYKKYFTVYNDLYGKLKNVFAELTAIN</sequence>
<dbReference type="Proteomes" id="UP000199031">
    <property type="component" value="Unassembled WGS sequence"/>
</dbReference>
<dbReference type="PIRSF" id="PIRSF000538">
    <property type="entry name" value="GlpK"/>
    <property type="match status" value="1"/>
</dbReference>
<keyword evidence="2 4" id="KW-0808">Transferase</keyword>